<dbReference type="InterPro" id="IPR042235">
    <property type="entry name" value="ZP-C_dom"/>
</dbReference>
<dbReference type="CDD" id="cd00054">
    <property type="entry name" value="EGF_CA"/>
    <property type="match status" value="2"/>
</dbReference>
<gene>
    <name evidence="10" type="ORF">PLOB_00027151</name>
</gene>
<dbReference type="InterPro" id="IPR001881">
    <property type="entry name" value="EGF-like_Ca-bd_dom"/>
</dbReference>
<evidence type="ECO:0000256" key="5">
    <source>
        <dbReference type="PROSITE-ProRule" id="PRU00076"/>
    </source>
</evidence>
<dbReference type="InterPro" id="IPR018097">
    <property type="entry name" value="EGF_Ca-bd_CS"/>
</dbReference>
<feature type="domain" description="ZP" evidence="9">
    <location>
        <begin position="162"/>
        <end position="410"/>
    </location>
</feature>
<keyword evidence="1 5" id="KW-0245">EGF-like domain</keyword>
<accession>A0ABN8RT38</accession>
<dbReference type="PROSITE" id="PS51034">
    <property type="entry name" value="ZP_2"/>
    <property type="match status" value="1"/>
</dbReference>
<dbReference type="InterPro" id="IPR001507">
    <property type="entry name" value="ZP_dom"/>
</dbReference>
<evidence type="ECO:0000256" key="7">
    <source>
        <dbReference type="SAM" id="SignalP"/>
    </source>
</evidence>
<dbReference type="Proteomes" id="UP001159405">
    <property type="component" value="Unassembled WGS sequence"/>
</dbReference>
<keyword evidence="3" id="KW-1015">Disulfide bond</keyword>
<dbReference type="InterPro" id="IPR000152">
    <property type="entry name" value="EGF-type_Asp/Asn_hydroxyl_site"/>
</dbReference>
<protein>
    <recommendedName>
        <fullName evidence="12">ZP domain-containing protein</fullName>
    </recommendedName>
</protein>
<comment type="caution">
    <text evidence="10">The sequence shown here is derived from an EMBL/GenBank/DDBJ whole genome shotgun (WGS) entry which is preliminary data.</text>
</comment>
<evidence type="ECO:0000313" key="10">
    <source>
        <dbReference type="EMBL" id="CAH3182655.1"/>
    </source>
</evidence>
<sequence>MWKAKLPVYVILLLLALVANGRGDTPLSEELSHDMEQLESHGEDVVDQEGLVQFVEEESGSGNSFAVVGPVSPPGAPCDSNPCLNGGQCTNDDIGRFTCNCTGTGYTGRTCGQDVDECSLRPRPCQDVCVNTRGSFFCQCTDPQLSLGPDRRRCVAEGVDLYCGQNDMTIILPRSLLRGLDREHLRLLDPRCTAEGNATHYYLSTSLTGCKTKLKKKGEYFVYSNIVLEIPLRRNQIVTRVREAEIPFFCFYSRFGVVSSVGLKPRSKKIIFSSKAFGKFTITMDLFTNPRFRNPVSPDDFPVMVYIRERLYFRVHVDTEDKRLSILALNCFATPSQDRSSRPRYVVIRDGCAVDETLQFHQQPDNQTQLFSLEAFQYVSKHPYVFFHCRVKICNARNPFSRCARGCIKRARRSEETLPEAEEENVYPLAQGPFSPDRQKREIEADETLESDQSLQVAKSVTKRSSYQTPVVAALGVLISVCVIAMSYMAWRKKRGTVRQYQPIHIDASN</sequence>
<keyword evidence="2 7" id="KW-0732">Signal</keyword>
<keyword evidence="4" id="KW-0325">Glycoprotein</keyword>
<dbReference type="InterPro" id="IPR000742">
    <property type="entry name" value="EGF"/>
</dbReference>
<reference evidence="10 11" key="1">
    <citation type="submission" date="2022-05" db="EMBL/GenBank/DDBJ databases">
        <authorList>
            <consortium name="Genoscope - CEA"/>
            <person name="William W."/>
        </authorList>
    </citation>
    <scope>NUCLEOTIDE SEQUENCE [LARGE SCALE GENOMIC DNA]</scope>
</reference>
<keyword evidence="11" id="KW-1185">Reference proteome</keyword>
<dbReference type="SMART" id="SM00181">
    <property type="entry name" value="EGF"/>
    <property type="match status" value="2"/>
</dbReference>
<dbReference type="PANTHER" id="PTHR14002:SF43">
    <property type="entry name" value="DELTA-LIKE PROTEIN"/>
    <property type="match status" value="1"/>
</dbReference>
<keyword evidence="6" id="KW-1133">Transmembrane helix</keyword>
<dbReference type="InterPro" id="IPR048290">
    <property type="entry name" value="ZP_chr"/>
</dbReference>
<dbReference type="InterPro" id="IPR055355">
    <property type="entry name" value="ZP-C"/>
</dbReference>
<feature type="chain" id="PRO_5046255774" description="ZP domain-containing protein" evidence="7">
    <location>
        <begin position="24"/>
        <end position="510"/>
    </location>
</feature>
<dbReference type="Pfam" id="PF00100">
    <property type="entry name" value="Zona_pellucida"/>
    <property type="match status" value="1"/>
</dbReference>
<name>A0ABN8RT38_9CNID</name>
<dbReference type="Pfam" id="PF07645">
    <property type="entry name" value="EGF_CA"/>
    <property type="match status" value="1"/>
</dbReference>
<dbReference type="Gene3D" id="2.60.40.3210">
    <property type="entry name" value="Zona pellucida, ZP-N domain"/>
    <property type="match status" value="1"/>
</dbReference>
<dbReference type="PROSITE" id="PS01187">
    <property type="entry name" value="EGF_CA"/>
    <property type="match status" value="1"/>
</dbReference>
<feature type="transmembrane region" description="Helical" evidence="6">
    <location>
        <begin position="471"/>
        <end position="491"/>
    </location>
</feature>
<dbReference type="SMART" id="SM00241">
    <property type="entry name" value="ZP"/>
    <property type="match status" value="1"/>
</dbReference>
<evidence type="ECO:0008006" key="12">
    <source>
        <dbReference type="Google" id="ProtNLM"/>
    </source>
</evidence>
<dbReference type="Pfam" id="PF00008">
    <property type="entry name" value="EGF"/>
    <property type="match status" value="1"/>
</dbReference>
<keyword evidence="6" id="KW-0812">Transmembrane</keyword>
<evidence type="ECO:0000259" key="9">
    <source>
        <dbReference type="PROSITE" id="PS51034"/>
    </source>
</evidence>
<dbReference type="PROSITE" id="PS50026">
    <property type="entry name" value="EGF_3"/>
    <property type="match status" value="1"/>
</dbReference>
<evidence type="ECO:0000259" key="8">
    <source>
        <dbReference type="PROSITE" id="PS50026"/>
    </source>
</evidence>
<organism evidence="10 11">
    <name type="scientific">Porites lobata</name>
    <dbReference type="NCBI Taxonomy" id="104759"/>
    <lineage>
        <taxon>Eukaryota</taxon>
        <taxon>Metazoa</taxon>
        <taxon>Cnidaria</taxon>
        <taxon>Anthozoa</taxon>
        <taxon>Hexacorallia</taxon>
        <taxon>Scleractinia</taxon>
        <taxon>Fungiina</taxon>
        <taxon>Poritidae</taxon>
        <taxon>Porites</taxon>
    </lineage>
</organism>
<evidence type="ECO:0000256" key="4">
    <source>
        <dbReference type="ARBA" id="ARBA00023180"/>
    </source>
</evidence>
<dbReference type="PRINTS" id="PR00023">
    <property type="entry name" value="ZPELLUCIDA"/>
</dbReference>
<dbReference type="Gene3D" id="2.60.40.4100">
    <property type="entry name" value="Zona pellucida, ZP-C domain"/>
    <property type="match status" value="1"/>
</dbReference>
<dbReference type="SMART" id="SM00179">
    <property type="entry name" value="EGF_CA"/>
    <property type="match status" value="2"/>
</dbReference>
<proteinExistence type="predicted"/>
<dbReference type="SUPFAM" id="SSF57196">
    <property type="entry name" value="EGF/Laminin"/>
    <property type="match status" value="2"/>
</dbReference>
<evidence type="ECO:0000313" key="11">
    <source>
        <dbReference type="Proteomes" id="UP001159405"/>
    </source>
</evidence>
<feature type="domain" description="EGF-like" evidence="8">
    <location>
        <begin position="74"/>
        <end position="112"/>
    </location>
</feature>
<keyword evidence="6" id="KW-0472">Membrane</keyword>
<feature type="signal peptide" evidence="7">
    <location>
        <begin position="1"/>
        <end position="23"/>
    </location>
</feature>
<dbReference type="InterPro" id="IPR049883">
    <property type="entry name" value="NOTCH1_EGF-like"/>
</dbReference>
<evidence type="ECO:0000256" key="2">
    <source>
        <dbReference type="ARBA" id="ARBA00022729"/>
    </source>
</evidence>
<dbReference type="EMBL" id="CALNXK010000329">
    <property type="protein sequence ID" value="CAH3182655.1"/>
    <property type="molecule type" value="Genomic_DNA"/>
</dbReference>
<evidence type="ECO:0000256" key="6">
    <source>
        <dbReference type="SAM" id="Phobius"/>
    </source>
</evidence>
<dbReference type="PANTHER" id="PTHR14002">
    <property type="entry name" value="ENDOGLIN/TGF-BETA RECEPTOR TYPE III"/>
    <property type="match status" value="1"/>
</dbReference>
<dbReference type="PROSITE" id="PS00010">
    <property type="entry name" value="ASX_HYDROXYL"/>
    <property type="match status" value="1"/>
</dbReference>
<evidence type="ECO:0000256" key="1">
    <source>
        <dbReference type="ARBA" id="ARBA00022536"/>
    </source>
</evidence>
<evidence type="ECO:0000256" key="3">
    <source>
        <dbReference type="ARBA" id="ARBA00023157"/>
    </source>
</evidence>
<dbReference type="Gene3D" id="2.10.25.10">
    <property type="entry name" value="Laminin"/>
    <property type="match status" value="2"/>
</dbReference>
<comment type="caution">
    <text evidence="5">Lacks conserved residue(s) required for the propagation of feature annotation.</text>
</comment>